<proteinExistence type="predicted"/>
<dbReference type="PANTHER" id="PTHR13336">
    <property type="entry name" value="OVARIAN CARCINOMA IMMUNOREACTIVE ANTIGEN"/>
    <property type="match status" value="1"/>
</dbReference>
<gene>
    <name evidence="3" type="ORF">HHI36_019305</name>
</gene>
<dbReference type="EMBL" id="JABFTP020000165">
    <property type="protein sequence ID" value="KAL3285186.1"/>
    <property type="molecule type" value="Genomic_DNA"/>
</dbReference>
<reference evidence="3 4" key="1">
    <citation type="journal article" date="2021" name="BMC Biol.">
        <title>Horizontally acquired antibacterial genes associated with adaptive radiation of ladybird beetles.</title>
        <authorList>
            <person name="Li H.S."/>
            <person name="Tang X.F."/>
            <person name="Huang Y.H."/>
            <person name="Xu Z.Y."/>
            <person name="Chen M.L."/>
            <person name="Du X.Y."/>
            <person name="Qiu B.Y."/>
            <person name="Chen P.T."/>
            <person name="Zhang W."/>
            <person name="Slipinski A."/>
            <person name="Escalona H.E."/>
            <person name="Waterhouse R.M."/>
            <person name="Zwick A."/>
            <person name="Pang H."/>
        </authorList>
    </citation>
    <scope>NUCLEOTIDE SEQUENCE [LARGE SCALE GENOMIC DNA]</scope>
    <source>
        <strain evidence="3">SYSU2018</strain>
    </source>
</reference>
<feature type="region of interest" description="Disordered" evidence="1">
    <location>
        <begin position="1"/>
        <end position="24"/>
    </location>
</feature>
<feature type="compositionally biased region" description="Polar residues" evidence="1">
    <location>
        <begin position="220"/>
        <end position="244"/>
    </location>
</feature>
<dbReference type="PANTHER" id="PTHR13336:SF3">
    <property type="entry name" value="OCIA DOMAIN-CONTAINING PROTEIN 1"/>
    <property type="match status" value="1"/>
</dbReference>
<comment type="caution">
    <text evidence="3">The sequence shown here is derived from an EMBL/GenBank/DDBJ whole genome shotgun (WGS) entry which is preliminary data.</text>
</comment>
<protein>
    <recommendedName>
        <fullName evidence="2">OCIA domain-containing protein</fullName>
    </recommendedName>
</protein>
<feature type="region of interest" description="Disordered" evidence="1">
    <location>
        <begin position="158"/>
        <end position="194"/>
    </location>
</feature>
<evidence type="ECO:0000256" key="1">
    <source>
        <dbReference type="SAM" id="MobiDB-lite"/>
    </source>
</evidence>
<dbReference type="InterPro" id="IPR040187">
    <property type="entry name" value="OCAD1/2"/>
</dbReference>
<feature type="domain" description="OCIA" evidence="2">
    <location>
        <begin position="27"/>
        <end position="111"/>
    </location>
</feature>
<keyword evidence="4" id="KW-1185">Reference proteome</keyword>
<organism evidence="3 4">
    <name type="scientific">Cryptolaemus montrouzieri</name>
    <dbReference type="NCBI Taxonomy" id="559131"/>
    <lineage>
        <taxon>Eukaryota</taxon>
        <taxon>Metazoa</taxon>
        <taxon>Ecdysozoa</taxon>
        <taxon>Arthropoda</taxon>
        <taxon>Hexapoda</taxon>
        <taxon>Insecta</taxon>
        <taxon>Pterygota</taxon>
        <taxon>Neoptera</taxon>
        <taxon>Endopterygota</taxon>
        <taxon>Coleoptera</taxon>
        <taxon>Polyphaga</taxon>
        <taxon>Cucujiformia</taxon>
        <taxon>Coccinelloidea</taxon>
        <taxon>Coccinellidae</taxon>
        <taxon>Scymninae</taxon>
        <taxon>Scymnini</taxon>
        <taxon>Cryptolaemus</taxon>
    </lineage>
</organism>
<dbReference type="InterPro" id="IPR009764">
    <property type="entry name" value="OCIA_dom"/>
</dbReference>
<feature type="region of interest" description="Disordered" evidence="1">
    <location>
        <begin position="206"/>
        <end position="253"/>
    </location>
</feature>
<dbReference type="Proteomes" id="UP001516400">
    <property type="component" value="Unassembled WGS sequence"/>
</dbReference>
<sequence>MTSSDSPSFPLVEKSPFSQPEEKARPFKFTQEEIRVIKDCNRESFFKRCIPIGGILGFGTYYGVKAGYFKPSPKLGAAPKVIVAVIVGYFVGKFSYQQKCAERLMQLPNSQLGEILRQRRRGNLQESLDSNFGSGLSLAPFGNISSSDTYSDIDSRQSATYDIDTNRPQLDGLDESFRPSVDNPIYEEEMPPVQKHVTTYEELRKLNREDYQQKRVGNYKETSTATKSQEYQPSVNSSTNSPSGKNKYGDDME</sequence>
<evidence type="ECO:0000313" key="3">
    <source>
        <dbReference type="EMBL" id="KAL3285186.1"/>
    </source>
</evidence>
<evidence type="ECO:0000313" key="4">
    <source>
        <dbReference type="Proteomes" id="UP001516400"/>
    </source>
</evidence>
<evidence type="ECO:0000259" key="2">
    <source>
        <dbReference type="Pfam" id="PF07051"/>
    </source>
</evidence>
<dbReference type="Pfam" id="PF07051">
    <property type="entry name" value="OCIA"/>
    <property type="match status" value="1"/>
</dbReference>
<dbReference type="AlphaFoldDB" id="A0ABD2P2Q7"/>
<accession>A0ABD2P2Q7</accession>
<name>A0ABD2P2Q7_9CUCU</name>